<dbReference type="PRINTS" id="PR00730">
    <property type="entry name" value="THERMOLYSIN"/>
</dbReference>
<dbReference type="PANTHER" id="PTHR33794:SF1">
    <property type="entry name" value="BACILLOLYSIN"/>
    <property type="match status" value="1"/>
</dbReference>
<feature type="domain" description="FTP" evidence="13">
    <location>
        <begin position="55"/>
        <end position="101"/>
    </location>
</feature>
<evidence type="ECO:0000256" key="4">
    <source>
        <dbReference type="ARBA" id="ARBA00022729"/>
    </source>
</evidence>
<keyword evidence="6 9" id="KW-0862">Zinc</keyword>
<comment type="caution">
    <text evidence="14">The sequence shown here is derived from an EMBL/GenBank/DDBJ whole genome shotgun (WGS) entry which is preliminary data.</text>
</comment>
<dbReference type="InterPro" id="IPR013856">
    <property type="entry name" value="Peptidase_M4_domain"/>
</dbReference>
<dbReference type="Pfam" id="PF07504">
    <property type="entry name" value="FTP"/>
    <property type="match status" value="1"/>
</dbReference>
<dbReference type="InterPro" id="IPR023612">
    <property type="entry name" value="Peptidase_M4"/>
</dbReference>
<comment type="cofactor">
    <cofactor evidence="9">
        <name>Zn(2+)</name>
        <dbReference type="ChEBI" id="CHEBI:29105"/>
    </cofactor>
</comment>
<dbReference type="Pfam" id="PF01447">
    <property type="entry name" value="Peptidase_M4"/>
    <property type="match status" value="1"/>
</dbReference>
<dbReference type="Gene3D" id="3.10.170.10">
    <property type="match status" value="1"/>
</dbReference>
<reference evidence="14 15" key="1">
    <citation type="submission" date="2024-09" db="EMBL/GenBank/DDBJ databases">
        <authorList>
            <person name="Sun Q."/>
            <person name="Mori K."/>
        </authorList>
    </citation>
    <scope>NUCLEOTIDE SEQUENCE [LARGE SCALE GENOMIC DNA]</scope>
    <source>
        <strain evidence="14 15">KCTC 23315</strain>
    </source>
</reference>
<comment type="subcellular location">
    <subcellularLocation>
        <location evidence="9">Secreted</location>
    </subcellularLocation>
</comment>
<feature type="domain" description="Peptidase C-terminal archaeal/bacterial" evidence="12">
    <location>
        <begin position="530"/>
        <end position="594"/>
    </location>
</feature>
<dbReference type="SUPFAM" id="SSF55486">
    <property type="entry name" value="Metalloproteases ('zincins'), catalytic domain"/>
    <property type="match status" value="1"/>
</dbReference>
<keyword evidence="5 9" id="KW-0378">Hydrolase</keyword>
<keyword evidence="9" id="KW-0964">Secreted</keyword>
<feature type="signal peptide" evidence="9">
    <location>
        <begin position="1"/>
        <end position="23"/>
    </location>
</feature>
<dbReference type="Proteomes" id="UP001589813">
    <property type="component" value="Unassembled WGS sequence"/>
</dbReference>
<dbReference type="PANTHER" id="PTHR33794">
    <property type="entry name" value="BACILLOLYSIN"/>
    <property type="match status" value="1"/>
</dbReference>
<evidence type="ECO:0000259" key="12">
    <source>
        <dbReference type="Pfam" id="PF04151"/>
    </source>
</evidence>
<accession>A0ABV6BF16</accession>
<evidence type="ECO:0000259" key="13">
    <source>
        <dbReference type="Pfam" id="PF07504"/>
    </source>
</evidence>
<dbReference type="EMBL" id="JBHLXP010000003">
    <property type="protein sequence ID" value="MFC0049474.1"/>
    <property type="molecule type" value="Genomic_DNA"/>
</dbReference>
<dbReference type="EC" id="3.4.24.-" evidence="9"/>
<keyword evidence="15" id="KW-1185">Reference proteome</keyword>
<feature type="chain" id="PRO_5044987792" description="Neutral metalloproteinase" evidence="9">
    <location>
        <begin position="24"/>
        <end position="609"/>
    </location>
</feature>
<dbReference type="Gene3D" id="3.10.450.490">
    <property type="match status" value="1"/>
</dbReference>
<evidence type="ECO:0000256" key="3">
    <source>
        <dbReference type="ARBA" id="ARBA00022723"/>
    </source>
</evidence>
<evidence type="ECO:0000256" key="6">
    <source>
        <dbReference type="ARBA" id="ARBA00022833"/>
    </source>
</evidence>
<proteinExistence type="inferred from homology"/>
<protein>
    <recommendedName>
        <fullName evidence="9">Neutral metalloproteinase</fullName>
        <ecNumber evidence="9">3.4.24.-</ecNumber>
    </recommendedName>
</protein>
<feature type="domain" description="Peptidase M4 C-terminal" evidence="11">
    <location>
        <begin position="354"/>
        <end position="498"/>
    </location>
</feature>
<dbReference type="CDD" id="cd09597">
    <property type="entry name" value="M4_TLP"/>
    <property type="match status" value="1"/>
</dbReference>
<name>A0ABV6BF16_9GAMM</name>
<evidence type="ECO:0000259" key="11">
    <source>
        <dbReference type="Pfam" id="PF02868"/>
    </source>
</evidence>
<evidence type="ECO:0000256" key="7">
    <source>
        <dbReference type="ARBA" id="ARBA00023049"/>
    </source>
</evidence>
<evidence type="ECO:0000313" key="14">
    <source>
        <dbReference type="EMBL" id="MFC0049474.1"/>
    </source>
</evidence>
<comment type="similarity">
    <text evidence="1 9">Belongs to the peptidase M4 family.</text>
</comment>
<dbReference type="InterPro" id="IPR011096">
    <property type="entry name" value="FTP_domain"/>
</dbReference>
<dbReference type="RefSeq" id="WP_377245378.1">
    <property type="nucleotide sequence ID" value="NZ_JBHLXP010000003.1"/>
</dbReference>
<evidence type="ECO:0000259" key="10">
    <source>
        <dbReference type="Pfam" id="PF01447"/>
    </source>
</evidence>
<feature type="domain" description="Peptidase M4" evidence="10">
    <location>
        <begin position="215"/>
        <end position="351"/>
    </location>
</feature>
<dbReference type="InterPro" id="IPR001570">
    <property type="entry name" value="Peptidase_M4_C_domain"/>
</dbReference>
<dbReference type="Gene3D" id="3.10.450.40">
    <property type="match status" value="1"/>
</dbReference>
<organism evidence="14 15">
    <name type="scientific">Rheinheimera tilapiae</name>
    <dbReference type="NCBI Taxonomy" id="875043"/>
    <lineage>
        <taxon>Bacteria</taxon>
        <taxon>Pseudomonadati</taxon>
        <taxon>Pseudomonadota</taxon>
        <taxon>Gammaproteobacteria</taxon>
        <taxon>Chromatiales</taxon>
        <taxon>Chromatiaceae</taxon>
        <taxon>Rheinheimera</taxon>
    </lineage>
</organism>
<gene>
    <name evidence="14" type="ORF">ACFFJP_14355</name>
</gene>
<dbReference type="Gene3D" id="1.10.390.10">
    <property type="entry name" value="Neutral Protease Domain 2"/>
    <property type="match status" value="1"/>
</dbReference>
<keyword evidence="8" id="KW-0865">Zymogen</keyword>
<keyword evidence="2 9" id="KW-0645">Protease</keyword>
<dbReference type="InterPro" id="IPR027268">
    <property type="entry name" value="Peptidase_M4/M1_CTD_sf"/>
</dbReference>
<keyword evidence="7 9" id="KW-0482">Metalloprotease</keyword>
<dbReference type="InterPro" id="IPR050728">
    <property type="entry name" value="Zinc_Metalloprotease_M4"/>
</dbReference>
<dbReference type="Pfam" id="PF04151">
    <property type="entry name" value="PPC"/>
    <property type="match status" value="1"/>
</dbReference>
<comment type="function">
    <text evidence="9">Extracellular zinc metalloprotease.</text>
</comment>
<evidence type="ECO:0000313" key="15">
    <source>
        <dbReference type="Proteomes" id="UP001589813"/>
    </source>
</evidence>
<dbReference type="Gene3D" id="2.60.120.380">
    <property type="match status" value="1"/>
</dbReference>
<sequence>MKPQHLSPLALAITLAFCAPLQAAQVVPATSILNGQTLSSLDGTLDDRSAEPMSFKALQQIKRFDGKTKSRYQQQFRGIPVWGHNVAAINANGQYADISGTVVTGIEDDLPNAKPALAPQQAILASRGGDSLQAADAAEQTALQAELSAQSANAKLWVYLDQNDTARLVYVTHYVTQKGQHPSRPYSIIDANSGKVLQSWDGIAHANATGPGGNTKTGQYQYGTTYGYLDVDANCRMSNVNVDTINLNGATSGGTIHQFTCPNNTFKAINGAYAPLNDAHYFGGVVFNMYKSWFNVNPLNTKLKMRVHYGSSYENAFWDGTQMTFGDGASRFYPLVSLDVSAHEVSHGFTEFNSGLVYSAQSGGINEAFSDMAGEAAEYFMKGSNDWQVGADIFKSTGALRYMDDPTRDGRSIGHASNYTSGMDVHHSSGVFNKAFYLLANKSGWNTRKAFEVFTVANQVYWTANATFVSGANGVCRATKDKGYNTADVQAAFSAVGVTTTDCGTVTPPDGTSGSLSNLAATTGNWTRNTITVPAGKTKLTVTISGGTGDADLYVRFGSQPTTSTYQCRPYKTGNAESCVINNPQAGVWHVGLRAYSSFSGVTQTWSYQ</sequence>
<evidence type="ECO:0000256" key="2">
    <source>
        <dbReference type="ARBA" id="ARBA00022670"/>
    </source>
</evidence>
<keyword evidence="4 9" id="KW-0732">Signal</keyword>
<evidence type="ECO:0000256" key="8">
    <source>
        <dbReference type="ARBA" id="ARBA00023145"/>
    </source>
</evidence>
<evidence type="ECO:0000256" key="5">
    <source>
        <dbReference type="ARBA" id="ARBA00022801"/>
    </source>
</evidence>
<evidence type="ECO:0000256" key="1">
    <source>
        <dbReference type="ARBA" id="ARBA00009388"/>
    </source>
</evidence>
<keyword evidence="3" id="KW-0479">Metal-binding</keyword>
<evidence type="ECO:0000256" key="9">
    <source>
        <dbReference type="RuleBase" id="RU366073"/>
    </source>
</evidence>
<dbReference type="InterPro" id="IPR007280">
    <property type="entry name" value="Peptidase_C_arc/bac"/>
</dbReference>
<dbReference type="Pfam" id="PF02868">
    <property type="entry name" value="Peptidase_M4_C"/>
    <property type="match status" value="1"/>
</dbReference>